<dbReference type="Pfam" id="PF04233">
    <property type="entry name" value="Phage_Mu_F"/>
    <property type="match status" value="1"/>
</dbReference>
<proteinExistence type="predicted"/>
<protein>
    <recommendedName>
        <fullName evidence="1">Phage head morphogenesis domain-containing protein</fullName>
    </recommendedName>
</protein>
<gene>
    <name evidence="2" type="ORF">LCGC14_1618120</name>
</gene>
<dbReference type="EMBL" id="LAZR01013190">
    <property type="protein sequence ID" value="KKM23145.1"/>
    <property type="molecule type" value="Genomic_DNA"/>
</dbReference>
<comment type="caution">
    <text evidence="2">The sequence shown here is derived from an EMBL/GenBank/DDBJ whole genome shotgun (WGS) entry which is preliminary data.</text>
</comment>
<evidence type="ECO:0000259" key="1">
    <source>
        <dbReference type="Pfam" id="PF04233"/>
    </source>
</evidence>
<organism evidence="2">
    <name type="scientific">marine sediment metagenome</name>
    <dbReference type="NCBI Taxonomy" id="412755"/>
    <lineage>
        <taxon>unclassified sequences</taxon>
        <taxon>metagenomes</taxon>
        <taxon>ecological metagenomes</taxon>
    </lineage>
</organism>
<reference evidence="2" key="1">
    <citation type="journal article" date="2015" name="Nature">
        <title>Complex archaea that bridge the gap between prokaryotes and eukaryotes.</title>
        <authorList>
            <person name="Spang A."/>
            <person name="Saw J.H."/>
            <person name="Jorgensen S.L."/>
            <person name="Zaremba-Niedzwiedzka K."/>
            <person name="Martijn J."/>
            <person name="Lind A.E."/>
            <person name="van Eijk R."/>
            <person name="Schleper C."/>
            <person name="Guy L."/>
            <person name="Ettema T.J."/>
        </authorList>
    </citation>
    <scope>NUCLEOTIDE SEQUENCE</scope>
</reference>
<dbReference type="InterPro" id="IPR006528">
    <property type="entry name" value="Phage_head_morphogenesis_dom"/>
</dbReference>
<name>A0A0F9L692_9ZZZZ</name>
<accession>A0A0F9L692</accession>
<evidence type="ECO:0000313" key="2">
    <source>
        <dbReference type="EMBL" id="KKM23145.1"/>
    </source>
</evidence>
<dbReference type="AlphaFoldDB" id="A0A0F9L692"/>
<dbReference type="NCBIfam" id="TIGR01641">
    <property type="entry name" value="phageSPP1_gp7"/>
    <property type="match status" value="1"/>
</dbReference>
<feature type="domain" description="Phage head morphogenesis" evidence="1">
    <location>
        <begin position="170"/>
        <end position="273"/>
    </location>
</feature>
<sequence>MAVDVFTFERIERRRKHAGMSRRKLRKPAKWLHPRAIEREYQRHLGRYANNLSRVVNEIIVPELPALVRAVDADRPGDRKDVFNWATEVADLVEEAAIGMEPYFDATIVLVEPFAFKVSEYNQEQWQKVLRSVLGVDVFVAEPWLESLVTSFRIENVKLIKDISDKALNDIEGLVQRGLRAGQRHEELAKQIQKVTGFAKTRSQIIARDQISKLNGNLTRLRQSGLGIKRYIWQTSLDERVRPTHAQNEGVEFKWNDPPGTGNPGEDVLCRCTGDPVFESSSGLAGV</sequence>